<evidence type="ECO:0000313" key="5">
    <source>
        <dbReference type="Proteomes" id="UP000796880"/>
    </source>
</evidence>
<evidence type="ECO:0000256" key="2">
    <source>
        <dbReference type="SAM" id="MobiDB-lite"/>
    </source>
</evidence>
<evidence type="ECO:0000313" key="4">
    <source>
        <dbReference type="EMBL" id="KAF3455413.1"/>
    </source>
</evidence>
<dbReference type="InterPro" id="IPR007321">
    <property type="entry name" value="Transposase_28"/>
</dbReference>
<evidence type="ECO:0000259" key="3">
    <source>
        <dbReference type="Pfam" id="PF04195"/>
    </source>
</evidence>
<keyword evidence="1" id="KW-0175">Coiled coil</keyword>
<feature type="region of interest" description="Disordered" evidence="2">
    <location>
        <begin position="249"/>
        <end position="275"/>
    </location>
</feature>
<feature type="coiled-coil region" evidence="1">
    <location>
        <begin position="375"/>
        <end position="402"/>
    </location>
</feature>
<dbReference type="Proteomes" id="UP000796880">
    <property type="component" value="Unassembled WGS sequence"/>
</dbReference>
<proteinExistence type="predicted"/>
<sequence length="447" mass="51661">MSYLKERFNMPNYVELFAPRPLERADSLREGWVCFYKMTFKIRLRLLLHHIINMVLNFYNIAPRQLMPNSWRYLLWLIVLSEECGLHIDMATFLYFFYMKSSEEGRYTLYARRQIRLFEDAPTSDKGWKDCYFFVKREGLFGLIGTFELGIRSTWTKRALNFSERLRTTAEQKNMIQALLKTKTKSLLTIPEGILLPILEVPYLHVLEGCIRLLYGVPTDPLWASYLAADMGKLKMKISKAELEATKKKKKDKQAAMKGGASTQTDRGEELEDSSTIRSDTTFFGPIVDSLMTNHDRSVLKEMTLDEIGLEAEQSTLKVTNPILTFLRAFILPNANSRSVLQLAHDAQYLYNAVIKVDKVFKKKAKAYNSIMVANKTLEEDNLALKQTAVEAAKRAEQLERKWSEADLKLIEKDKELEALRLDYAKVAGERDAFVIEKNEQQARVAR</sequence>
<protein>
    <recommendedName>
        <fullName evidence="3">Transposase (putative) gypsy type domain-containing protein</fullName>
    </recommendedName>
</protein>
<dbReference type="PANTHER" id="PTHR31099:SF28">
    <property type="entry name" value="F5J5.12"/>
    <property type="match status" value="1"/>
</dbReference>
<accession>A0A8K0HPT6</accession>
<dbReference type="PANTHER" id="PTHR31099">
    <property type="entry name" value="OS06G0165300 PROTEIN"/>
    <property type="match status" value="1"/>
</dbReference>
<feature type="domain" description="Transposase (putative) gypsy type" evidence="3">
    <location>
        <begin position="33"/>
        <end position="99"/>
    </location>
</feature>
<organism evidence="4 5">
    <name type="scientific">Rhamnella rubrinervis</name>
    <dbReference type="NCBI Taxonomy" id="2594499"/>
    <lineage>
        <taxon>Eukaryota</taxon>
        <taxon>Viridiplantae</taxon>
        <taxon>Streptophyta</taxon>
        <taxon>Embryophyta</taxon>
        <taxon>Tracheophyta</taxon>
        <taxon>Spermatophyta</taxon>
        <taxon>Magnoliopsida</taxon>
        <taxon>eudicotyledons</taxon>
        <taxon>Gunneridae</taxon>
        <taxon>Pentapetalae</taxon>
        <taxon>rosids</taxon>
        <taxon>fabids</taxon>
        <taxon>Rosales</taxon>
        <taxon>Rhamnaceae</taxon>
        <taxon>rhamnoid group</taxon>
        <taxon>Rhamneae</taxon>
        <taxon>Rhamnella</taxon>
    </lineage>
</organism>
<comment type="caution">
    <text evidence="4">The sequence shown here is derived from an EMBL/GenBank/DDBJ whole genome shotgun (WGS) entry which is preliminary data.</text>
</comment>
<dbReference type="OrthoDB" id="671678at2759"/>
<dbReference type="Pfam" id="PF04195">
    <property type="entry name" value="Transposase_28"/>
    <property type="match status" value="1"/>
</dbReference>
<reference evidence="4" key="1">
    <citation type="submission" date="2020-03" db="EMBL/GenBank/DDBJ databases">
        <title>A high-quality chromosome-level genome assembly of a woody plant with both climbing and erect habits, Rhamnella rubrinervis.</title>
        <authorList>
            <person name="Lu Z."/>
            <person name="Yang Y."/>
            <person name="Zhu X."/>
            <person name="Sun Y."/>
        </authorList>
    </citation>
    <scope>NUCLEOTIDE SEQUENCE</scope>
    <source>
        <strain evidence="4">BYM</strain>
        <tissue evidence="4">Leaf</tissue>
    </source>
</reference>
<dbReference type="EMBL" id="VOIH02000001">
    <property type="protein sequence ID" value="KAF3455413.1"/>
    <property type="molecule type" value="Genomic_DNA"/>
</dbReference>
<name>A0A8K0HPT6_9ROSA</name>
<dbReference type="AlphaFoldDB" id="A0A8K0HPT6"/>
<keyword evidence="5" id="KW-1185">Reference proteome</keyword>
<gene>
    <name evidence="4" type="ORF">FNV43_RR00038</name>
</gene>
<evidence type="ECO:0000256" key="1">
    <source>
        <dbReference type="SAM" id="Coils"/>
    </source>
</evidence>